<sequence length="143" mass="16048">MSHVDPEVDLENEDDIDADADSDAKQVEDEEEEADDQEQDDYGEPFEARSFGGEFVWAKAKGYTCKILRVRAGEKVLVSTRGRQDMVVMLTGGRAVLEVIDGDETDRVEIMPAAPVRVHPEREHRLVAMTEVEMFTVYSVIDG</sequence>
<dbReference type="AlphaFoldDB" id="A0A2S9YQE2"/>
<feature type="compositionally biased region" description="Acidic residues" evidence="1">
    <location>
        <begin position="28"/>
        <end position="44"/>
    </location>
</feature>
<dbReference type="Proteomes" id="UP000238823">
    <property type="component" value="Unassembled WGS sequence"/>
</dbReference>
<feature type="region of interest" description="Disordered" evidence="1">
    <location>
        <begin position="1"/>
        <end position="45"/>
    </location>
</feature>
<reference evidence="2 3" key="1">
    <citation type="submission" date="2018-03" db="EMBL/GenBank/DDBJ databases">
        <title>Draft Genome Sequences of the Obligatory Marine Myxobacteria Enhygromyxa salina SWB007.</title>
        <authorList>
            <person name="Poehlein A."/>
            <person name="Moghaddam J.A."/>
            <person name="Harms H."/>
            <person name="Alanjari M."/>
            <person name="Koenig G.M."/>
            <person name="Daniel R."/>
            <person name="Schaeberle T.F."/>
        </authorList>
    </citation>
    <scope>NUCLEOTIDE SEQUENCE [LARGE SCALE GENOMIC DNA]</scope>
    <source>
        <strain evidence="2 3">SWB007</strain>
    </source>
</reference>
<name>A0A2S9YQE2_9BACT</name>
<accession>A0A2S9YQE2</accession>
<evidence type="ECO:0000313" key="3">
    <source>
        <dbReference type="Proteomes" id="UP000238823"/>
    </source>
</evidence>
<proteinExistence type="predicted"/>
<dbReference type="EMBL" id="PVNL01000057">
    <property type="protein sequence ID" value="PRQ07282.1"/>
    <property type="molecule type" value="Genomic_DNA"/>
</dbReference>
<gene>
    <name evidence="2" type="ORF">ENSA7_29900</name>
</gene>
<dbReference type="RefSeq" id="WP_106089993.1">
    <property type="nucleotide sequence ID" value="NZ_PVNL01000057.1"/>
</dbReference>
<comment type="caution">
    <text evidence="2">The sequence shown here is derived from an EMBL/GenBank/DDBJ whole genome shotgun (WGS) entry which is preliminary data.</text>
</comment>
<evidence type="ECO:0008006" key="4">
    <source>
        <dbReference type="Google" id="ProtNLM"/>
    </source>
</evidence>
<dbReference type="OrthoDB" id="5519389at2"/>
<feature type="compositionally biased region" description="Acidic residues" evidence="1">
    <location>
        <begin position="7"/>
        <end position="21"/>
    </location>
</feature>
<evidence type="ECO:0000256" key="1">
    <source>
        <dbReference type="SAM" id="MobiDB-lite"/>
    </source>
</evidence>
<protein>
    <recommendedName>
        <fullName evidence="4">Cupin domain protein</fullName>
    </recommendedName>
</protein>
<evidence type="ECO:0000313" key="2">
    <source>
        <dbReference type="EMBL" id="PRQ07282.1"/>
    </source>
</evidence>
<organism evidence="2 3">
    <name type="scientific">Enhygromyxa salina</name>
    <dbReference type="NCBI Taxonomy" id="215803"/>
    <lineage>
        <taxon>Bacteria</taxon>
        <taxon>Pseudomonadati</taxon>
        <taxon>Myxococcota</taxon>
        <taxon>Polyangia</taxon>
        <taxon>Nannocystales</taxon>
        <taxon>Nannocystaceae</taxon>
        <taxon>Enhygromyxa</taxon>
    </lineage>
</organism>